<evidence type="ECO:0000256" key="3">
    <source>
        <dbReference type="ARBA" id="ARBA00022553"/>
    </source>
</evidence>
<comment type="catalytic activity">
    <reaction evidence="1">
        <text>ATP + protein L-histidine = ADP + protein N-phospho-L-histidine.</text>
        <dbReference type="EC" id="2.7.13.3"/>
    </reaction>
</comment>
<keyword evidence="4 10" id="KW-0808">Transferase</keyword>
<dbReference type="PROSITE" id="PS50112">
    <property type="entry name" value="PAS"/>
    <property type="match status" value="1"/>
</dbReference>
<dbReference type="Gene3D" id="3.30.450.20">
    <property type="entry name" value="PAS domain"/>
    <property type="match status" value="1"/>
</dbReference>
<sequence length="411" mass="45814">MTDKLTRLELEDKIAELKKQNEILRSQLSAQNQQKKGQKESLVEQNKVADGYIHTILDNMGDSVFVKDDKSRLVLVNDAFCKMFGLPREEIMGKTLAEHVPPDERESFLKIDSQVLADGKENINEETLTVRGAETMIISTRKSRYVDASGKRFLVGVVRDITASKKAEQALKQSEMRLIELNATKDKLFSIMGHDLRAPLNNILGLSELLIERVRKSDTGKSAEYLEIIKVSVKNTLALLDNLLNWAKSQTGEINYKPEKIDLSTTIRHVIELLDPIARTKNISLSQIASEGIEIYTDERMLKTILRNLISNAIKFTKSGGSIIVSVVLEQNQVQFSVSDNGLGIKEEVSKKLFKMSANTSSLGTANEKGSGLGLALCKEFVKKLGGDIWLKSKEGDGSDFRFTLPLNSPE</sequence>
<proteinExistence type="predicted"/>
<dbReference type="PRINTS" id="PR00344">
    <property type="entry name" value="BCTRLSENSOR"/>
</dbReference>
<dbReference type="Pfam" id="PF02518">
    <property type="entry name" value="HATPase_c"/>
    <property type="match status" value="1"/>
</dbReference>
<reference evidence="10 11" key="1">
    <citation type="journal article" date="2023" name="Microbiol. Resour. Announc.">
        <title>Complete Genome Sequence of Imperialibacter roseus strain P4T.</title>
        <authorList>
            <person name="Tizabi D.R."/>
            <person name="Bachvaroff T."/>
            <person name="Hill R.T."/>
        </authorList>
    </citation>
    <scope>NUCLEOTIDE SEQUENCE [LARGE SCALE GENOMIC DNA]</scope>
    <source>
        <strain evidence="10 11">P4T</strain>
    </source>
</reference>
<dbReference type="PANTHER" id="PTHR43047:SF64">
    <property type="entry name" value="HISTIDINE KINASE CONTAINING CHEY-HOMOLOGOUS RECEIVER DOMAIN AND PAS DOMAIN-RELATED"/>
    <property type="match status" value="1"/>
</dbReference>
<dbReference type="PROSITE" id="PS50109">
    <property type="entry name" value="HIS_KIN"/>
    <property type="match status" value="1"/>
</dbReference>
<dbReference type="InterPro" id="IPR005467">
    <property type="entry name" value="His_kinase_dom"/>
</dbReference>
<evidence type="ECO:0000256" key="4">
    <source>
        <dbReference type="ARBA" id="ARBA00022679"/>
    </source>
</evidence>
<evidence type="ECO:0000256" key="2">
    <source>
        <dbReference type="ARBA" id="ARBA00012438"/>
    </source>
</evidence>
<dbReference type="InterPro" id="IPR036097">
    <property type="entry name" value="HisK_dim/P_sf"/>
</dbReference>
<organism evidence="10 11">
    <name type="scientific">Imperialibacter roseus</name>
    <dbReference type="NCBI Taxonomy" id="1324217"/>
    <lineage>
        <taxon>Bacteria</taxon>
        <taxon>Pseudomonadati</taxon>
        <taxon>Bacteroidota</taxon>
        <taxon>Cytophagia</taxon>
        <taxon>Cytophagales</taxon>
        <taxon>Flammeovirgaceae</taxon>
        <taxon>Imperialibacter</taxon>
    </lineage>
</organism>
<dbReference type="InterPro" id="IPR013767">
    <property type="entry name" value="PAS_fold"/>
</dbReference>
<dbReference type="Pfam" id="PF00512">
    <property type="entry name" value="HisKA"/>
    <property type="match status" value="1"/>
</dbReference>
<dbReference type="CDD" id="cd00130">
    <property type="entry name" value="PAS"/>
    <property type="match status" value="1"/>
</dbReference>
<evidence type="ECO:0000259" key="9">
    <source>
        <dbReference type="PROSITE" id="PS50113"/>
    </source>
</evidence>
<dbReference type="InterPro" id="IPR000700">
    <property type="entry name" value="PAS-assoc_C"/>
</dbReference>
<dbReference type="InterPro" id="IPR036890">
    <property type="entry name" value="HATPase_C_sf"/>
</dbReference>
<dbReference type="RefSeq" id="WP_317487944.1">
    <property type="nucleotide sequence ID" value="NZ_CP136051.1"/>
</dbReference>
<dbReference type="SUPFAM" id="SSF47384">
    <property type="entry name" value="Homodimeric domain of signal transducing histidine kinase"/>
    <property type="match status" value="1"/>
</dbReference>
<dbReference type="InterPro" id="IPR000014">
    <property type="entry name" value="PAS"/>
</dbReference>
<evidence type="ECO:0000259" key="8">
    <source>
        <dbReference type="PROSITE" id="PS50112"/>
    </source>
</evidence>
<dbReference type="SUPFAM" id="SSF55874">
    <property type="entry name" value="ATPase domain of HSP90 chaperone/DNA topoisomerase II/histidine kinase"/>
    <property type="match status" value="1"/>
</dbReference>
<dbReference type="SMART" id="SM00387">
    <property type="entry name" value="HATPase_c"/>
    <property type="match status" value="1"/>
</dbReference>
<dbReference type="Pfam" id="PF00989">
    <property type="entry name" value="PAS"/>
    <property type="match status" value="1"/>
</dbReference>
<dbReference type="SUPFAM" id="SSF55785">
    <property type="entry name" value="PYP-like sensor domain (PAS domain)"/>
    <property type="match status" value="1"/>
</dbReference>
<evidence type="ECO:0000313" key="11">
    <source>
        <dbReference type="Proteomes" id="UP001302349"/>
    </source>
</evidence>
<feature type="domain" description="PAS" evidence="8">
    <location>
        <begin position="49"/>
        <end position="119"/>
    </location>
</feature>
<feature type="domain" description="Histidine kinase" evidence="7">
    <location>
        <begin position="191"/>
        <end position="409"/>
    </location>
</feature>
<keyword evidence="6" id="KW-0175">Coiled coil</keyword>
<dbReference type="SMART" id="SM00091">
    <property type="entry name" value="PAS"/>
    <property type="match status" value="1"/>
</dbReference>
<dbReference type="GO" id="GO:0004673">
    <property type="term" value="F:protein histidine kinase activity"/>
    <property type="evidence" value="ECO:0007669"/>
    <property type="project" value="UniProtKB-EC"/>
</dbReference>
<evidence type="ECO:0000256" key="1">
    <source>
        <dbReference type="ARBA" id="ARBA00000085"/>
    </source>
</evidence>
<dbReference type="Gene3D" id="3.30.565.10">
    <property type="entry name" value="Histidine kinase-like ATPase, C-terminal domain"/>
    <property type="match status" value="1"/>
</dbReference>
<keyword evidence="11" id="KW-1185">Reference proteome</keyword>
<evidence type="ECO:0000313" key="10">
    <source>
        <dbReference type="EMBL" id="WOK05154.1"/>
    </source>
</evidence>
<dbReference type="PANTHER" id="PTHR43047">
    <property type="entry name" value="TWO-COMPONENT HISTIDINE PROTEIN KINASE"/>
    <property type="match status" value="1"/>
</dbReference>
<keyword evidence="3" id="KW-0597">Phosphoprotein</keyword>
<dbReference type="PROSITE" id="PS50113">
    <property type="entry name" value="PAC"/>
    <property type="match status" value="1"/>
</dbReference>
<feature type="coiled-coil region" evidence="6">
    <location>
        <begin position="7"/>
        <end position="45"/>
    </location>
</feature>
<dbReference type="InterPro" id="IPR003594">
    <property type="entry name" value="HATPase_dom"/>
</dbReference>
<dbReference type="InterPro" id="IPR035965">
    <property type="entry name" value="PAS-like_dom_sf"/>
</dbReference>
<evidence type="ECO:0000256" key="6">
    <source>
        <dbReference type="SAM" id="Coils"/>
    </source>
</evidence>
<dbReference type="InterPro" id="IPR003661">
    <property type="entry name" value="HisK_dim/P_dom"/>
</dbReference>
<accession>A0ABZ0IKW2</accession>
<dbReference type="Gene3D" id="1.10.287.130">
    <property type="match status" value="1"/>
</dbReference>
<gene>
    <name evidence="10" type="ORF">RT717_18895</name>
</gene>
<feature type="domain" description="PAC" evidence="9">
    <location>
        <begin position="121"/>
        <end position="173"/>
    </location>
</feature>
<dbReference type="InterPro" id="IPR004358">
    <property type="entry name" value="Sig_transdc_His_kin-like_C"/>
</dbReference>
<dbReference type="Proteomes" id="UP001302349">
    <property type="component" value="Chromosome"/>
</dbReference>
<dbReference type="EMBL" id="CP136051">
    <property type="protein sequence ID" value="WOK05154.1"/>
    <property type="molecule type" value="Genomic_DNA"/>
</dbReference>
<evidence type="ECO:0000259" key="7">
    <source>
        <dbReference type="PROSITE" id="PS50109"/>
    </source>
</evidence>
<protein>
    <recommendedName>
        <fullName evidence="2">histidine kinase</fullName>
        <ecNumber evidence="2">2.7.13.3</ecNumber>
    </recommendedName>
</protein>
<dbReference type="EC" id="2.7.13.3" evidence="2"/>
<dbReference type="NCBIfam" id="TIGR00229">
    <property type="entry name" value="sensory_box"/>
    <property type="match status" value="1"/>
</dbReference>
<evidence type="ECO:0000256" key="5">
    <source>
        <dbReference type="ARBA" id="ARBA00022777"/>
    </source>
</evidence>
<name>A0ABZ0IKW2_9BACT</name>
<keyword evidence="5 10" id="KW-0418">Kinase</keyword>
<dbReference type="SMART" id="SM00388">
    <property type="entry name" value="HisKA"/>
    <property type="match status" value="1"/>
</dbReference>
<dbReference type="CDD" id="cd00082">
    <property type="entry name" value="HisKA"/>
    <property type="match status" value="1"/>
</dbReference>